<evidence type="ECO:0000313" key="2">
    <source>
        <dbReference type="Proteomes" id="UP000694382"/>
    </source>
</evidence>
<accession>A0A8U8B2P3</accession>
<protein>
    <submittedName>
        <fullName evidence="1">Uncharacterized protein</fullName>
    </submittedName>
</protein>
<evidence type="ECO:0000313" key="1">
    <source>
        <dbReference type="Ensembl" id="ENSCPVP00000025862.1"/>
    </source>
</evidence>
<dbReference type="Proteomes" id="UP000694382">
    <property type="component" value="Unassembled WGS sequence"/>
</dbReference>
<sequence>SEGKAVVLCLGAIGRRTGAGEFLFQRKGRCFCLGPSPRGARLLKMASWDASQTQAGTSANWAGLIVLLESHNLPSRPGLVMPTRAGLIVPKSPTICHQGPGLVILFQRERPLFYVWGP</sequence>
<keyword evidence="2" id="KW-1185">Reference proteome</keyword>
<dbReference type="Ensembl" id="ENSCPVT00000024698.1">
    <property type="protein sequence ID" value="ENSCPVP00000025862.1"/>
    <property type="gene ID" value="ENSCPVG00000018332.1"/>
</dbReference>
<reference evidence="1" key="1">
    <citation type="submission" date="2025-08" db="UniProtKB">
        <authorList>
            <consortium name="Ensembl"/>
        </authorList>
    </citation>
    <scope>IDENTIFICATION</scope>
</reference>
<organism evidence="1 2">
    <name type="scientific">Geospiza parvula</name>
    <name type="common">Small tree-finch</name>
    <name type="synonym">Camarhynchus parvulus</name>
    <dbReference type="NCBI Taxonomy" id="87175"/>
    <lineage>
        <taxon>Eukaryota</taxon>
        <taxon>Metazoa</taxon>
        <taxon>Chordata</taxon>
        <taxon>Craniata</taxon>
        <taxon>Vertebrata</taxon>
        <taxon>Euteleostomi</taxon>
        <taxon>Archelosauria</taxon>
        <taxon>Archosauria</taxon>
        <taxon>Dinosauria</taxon>
        <taxon>Saurischia</taxon>
        <taxon>Theropoda</taxon>
        <taxon>Coelurosauria</taxon>
        <taxon>Aves</taxon>
        <taxon>Neognathae</taxon>
        <taxon>Neoaves</taxon>
        <taxon>Telluraves</taxon>
        <taxon>Australaves</taxon>
        <taxon>Passeriformes</taxon>
        <taxon>Thraupidae</taxon>
        <taxon>Camarhynchus</taxon>
    </lineage>
</organism>
<dbReference type="AlphaFoldDB" id="A0A8U8B2P3"/>
<name>A0A8U8B2P3_GEOPR</name>
<reference evidence="1" key="2">
    <citation type="submission" date="2025-09" db="UniProtKB">
        <authorList>
            <consortium name="Ensembl"/>
        </authorList>
    </citation>
    <scope>IDENTIFICATION</scope>
</reference>
<proteinExistence type="predicted"/>